<sequence length="181" mass="18330">MAVFLAFGIAFTGDTGPSALDTAVAALVPESVTLAWWLAGPTEPYVLLPVLGLLAGFCLLRRDWPGLALTLAAPALTVAVNTWLLKPLFGRYYGGHLAYPSGHTVSLVAVLTVLALLTAGRARAAVVVTGVLLTAGAGAGMIRLGFHYATDVAGAAGFAVAAVTALAALPWPRRGPAPSAG</sequence>
<dbReference type="SUPFAM" id="SSF48317">
    <property type="entry name" value="Acid phosphatase/Vanadium-dependent haloperoxidase"/>
    <property type="match status" value="1"/>
</dbReference>
<feature type="transmembrane region" description="Helical" evidence="1">
    <location>
        <begin position="35"/>
        <end position="60"/>
    </location>
</feature>
<feature type="transmembrane region" description="Helical" evidence="1">
    <location>
        <begin position="152"/>
        <end position="171"/>
    </location>
</feature>
<feature type="transmembrane region" description="Helical" evidence="1">
    <location>
        <begin position="67"/>
        <end position="85"/>
    </location>
</feature>
<comment type="caution">
    <text evidence="3">The sequence shown here is derived from an EMBL/GenBank/DDBJ whole genome shotgun (WGS) entry which is preliminary data.</text>
</comment>
<keyword evidence="1" id="KW-0812">Transmembrane</keyword>
<dbReference type="Gene3D" id="1.20.144.10">
    <property type="entry name" value="Phosphatidic acid phosphatase type 2/haloperoxidase"/>
    <property type="match status" value="1"/>
</dbReference>
<dbReference type="OrthoDB" id="4571073at2"/>
<keyword evidence="1" id="KW-0472">Membrane</keyword>
<evidence type="ECO:0000313" key="4">
    <source>
        <dbReference type="Proteomes" id="UP000292003"/>
    </source>
</evidence>
<dbReference type="Proteomes" id="UP000292003">
    <property type="component" value="Unassembled WGS sequence"/>
</dbReference>
<name>A0A4Q7J5G1_9PSEU</name>
<proteinExistence type="predicted"/>
<dbReference type="InterPro" id="IPR000326">
    <property type="entry name" value="PAP2/HPO"/>
</dbReference>
<keyword evidence="4" id="KW-1185">Reference proteome</keyword>
<evidence type="ECO:0000313" key="3">
    <source>
        <dbReference type="EMBL" id="RZQ61543.1"/>
    </source>
</evidence>
<evidence type="ECO:0000256" key="1">
    <source>
        <dbReference type="SAM" id="Phobius"/>
    </source>
</evidence>
<gene>
    <name evidence="3" type="ORF">EWH70_23400</name>
</gene>
<accession>A0A4Q7J5G1</accession>
<evidence type="ECO:0000259" key="2">
    <source>
        <dbReference type="Pfam" id="PF01569"/>
    </source>
</evidence>
<dbReference type="AlphaFoldDB" id="A0A4Q7J5G1"/>
<feature type="transmembrane region" description="Helical" evidence="1">
    <location>
        <begin position="97"/>
        <end position="117"/>
    </location>
</feature>
<keyword evidence="1" id="KW-1133">Transmembrane helix</keyword>
<dbReference type="Pfam" id="PF01569">
    <property type="entry name" value="PAP2"/>
    <property type="match status" value="1"/>
</dbReference>
<protein>
    <submittedName>
        <fullName evidence="3">Phosphatase PAP2 family protein</fullName>
    </submittedName>
</protein>
<feature type="transmembrane region" description="Helical" evidence="1">
    <location>
        <begin position="124"/>
        <end position="146"/>
    </location>
</feature>
<dbReference type="InterPro" id="IPR036938">
    <property type="entry name" value="PAP2/HPO_sf"/>
</dbReference>
<dbReference type="EMBL" id="SFCC01000012">
    <property type="protein sequence ID" value="RZQ61543.1"/>
    <property type="molecule type" value="Genomic_DNA"/>
</dbReference>
<organism evidence="3 4">
    <name type="scientific">Amycolatopsis suaedae</name>
    <dbReference type="NCBI Taxonomy" id="2510978"/>
    <lineage>
        <taxon>Bacteria</taxon>
        <taxon>Bacillati</taxon>
        <taxon>Actinomycetota</taxon>
        <taxon>Actinomycetes</taxon>
        <taxon>Pseudonocardiales</taxon>
        <taxon>Pseudonocardiaceae</taxon>
        <taxon>Amycolatopsis</taxon>
    </lineage>
</organism>
<reference evidence="3 4" key="1">
    <citation type="submission" date="2019-02" db="EMBL/GenBank/DDBJ databases">
        <title>Draft genome sequence of Amycolatopsis sp. 8-3EHSu isolated from roots of Suaeda maritima.</title>
        <authorList>
            <person name="Duangmal K."/>
            <person name="Chantavorakit T."/>
        </authorList>
    </citation>
    <scope>NUCLEOTIDE SEQUENCE [LARGE SCALE GENOMIC DNA]</scope>
    <source>
        <strain evidence="3 4">8-3EHSu</strain>
    </source>
</reference>
<feature type="domain" description="Phosphatidic acid phosphatase type 2/haloperoxidase" evidence="2">
    <location>
        <begin position="96"/>
        <end position="171"/>
    </location>
</feature>